<evidence type="ECO:0000259" key="3">
    <source>
        <dbReference type="PROSITE" id="PS51352"/>
    </source>
</evidence>
<gene>
    <name evidence="4" type="ordered locus">Msip34_0983</name>
</gene>
<protein>
    <submittedName>
        <fullName evidence="4">Thioredoxin domain protein</fullName>
    </submittedName>
</protein>
<feature type="domain" description="Thioredoxin" evidence="3">
    <location>
        <begin position="1"/>
        <end position="105"/>
    </location>
</feature>
<keyword evidence="2" id="KW-0676">Redox-active center</keyword>
<name>C6XCF5_METGS</name>
<sequence>MAVVTLNRSNFKDTIVNNAIVIVDFWAPWCEPCVNFTDVFTAASEKNPDIVFGMVDTDDQPEIAEYFEVKKVPGILVIREQAGIHAQIGEIGAPALDKLIEWTRDFDMTQVRAYLAEEDARLAKEAAAK</sequence>
<dbReference type="PROSITE" id="PS51352">
    <property type="entry name" value="THIOREDOXIN_2"/>
    <property type="match status" value="1"/>
</dbReference>
<dbReference type="SUPFAM" id="SSF52833">
    <property type="entry name" value="Thioredoxin-like"/>
    <property type="match status" value="1"/>
</dbReference>
<keyword evidence="1" id="KW-1015">Disulfide bond</keyword>
<evidence type="ECO:0000256" key="2">
    <source>
        <dbReference type="ARBA" id="ARBA00023284"/>
    </source>
</evidence>
<dbReference type="GO" id="GO:0015035">
    <property type="term" value="F:protein-disulfide reductase activity"/>
    <property type="evidence" value="ECO:0007669"/>
    <property type="project" value="TreeGrafter"/>
</dbReference>
<evidence type="ECO:0000256" key="1">
    <source>
        <dbReference type="ARBA" id="ARBA00023157"/>
    </source>
</evidence>
<dbReference type="InterPro" id="IPR017937">
    <property type="entry name" value="Thioredoxin_CS"/>
</dbReference>
<dbReference type="Proteomes" id="UP000002743">
    <property type="component" value="Chromosome"/>
</dbReference>
<dbReference type="InterPro" id="IPR036249">
    <property type="entry name" value="Thioredoxin-like_sf"/>
</dbReference>
<reference evidence="4 5" key="2">
    <citation type="journal article" date="2011" name="J. Bacteriol.">
        <title>Genomes of three methylotrophs from a single niche uncover genetic and metabolic divergence of Methylophilaceae.</title>
        <authorList>
            <person name="Lapidus A."/>
            <person name="Clum A."/>
            <person name="Labutti K."/>
            <person name="Kaluzhnaya M.G."/>
            <person name="Lim S."/>
            <person name="Beck D.A."/>
            <person name="Glavina Del Rio T."/>
            <person name="Nolan M."/>
            <person name="Mavromatis K."/>
            <person name="Huntemann M."/>
            <person name="Lucas S."/>
            <person name="Lidstrom M.E."/>
            <person name="Ivanova N."/>
            <person name="Chistoserdova L."/>
        </authorList>
    </citation>
    <scope>NUCLEOTIDE SEQUENCE [LARGE SCALE GENOMIC DNA]</scope>
    <source>
        <strain evidence="4 5">SIP3-4</strain>
    </source>
</reference>
<dbReference type="PANTHER" id="PTHR45663:SF40">
    <property type="entry name" value="THIOREDOXIN 2"/>
    <property type="match status" value="1"/>
</dbReference>
<dbReference type="OrthoDB" id="9790390at2"/>
<reference evidence="5" key="1">
    <citation type="submission" date="2009-07" db="EMBL/GenBank/DDBJ databases">
        <title>Complete sequence of chromosome of Methylovorus sp. SIP3-4.</title>
        <authorList>
            <person name="Lucas S."/>
            <person name="Copeland A."/>
            <person name="Lapidus A."/>
            <person name="Glavina del Rio T."/>
            <person name="Tice H."/>
            <person name="Bruce D."/>
            <person name="Goodwin L."/>
            <person name="Pitluck S."/>
            <person name="Clum A."/>
            <person name="Larimer F."/>
            <person name="Land M."/>
            <person name="Hauser L."/>
            <person name="Kyrpides N."/>
            <person name="Mikhailova N."/>
            <person name="Kayluzhnaya M."/>
            <person name="Chistoserdova L."/>
        </authorList>
    </citation>
    <scope>NUCLEOTIDE SEQUENCE [LARGE SCALE GENOMIC DNA]</scope>
    <source>
        <strain evidence="5">SIP3-4</strain>
    </source>
</reference>
<dbReference type="GO" id="GO:0005829">
    <property type="term" value="C:cytosol"/>
    <property type="evidence" value="ECO:0007669"/>
    <property type="project" value="TreeGrafter"/>
</dbReference>
<dbReference type="CDD" id="cd02947">
    <property type="entry name" value="TRX_family"/>
    <property type="match status" value="1"/>
</dbReference>
<dbReference type="STRING" id="582744.Msip34_0983"/>
<evidence type="ECO:0000313" key="4">
    <source>
        <dbReference type="EMBL" id="ACT50230.1"/>
    </source>
</evidence>
<dbReference type="EMBL" id="CP001674">
    <property type="protein sequence ID" value="ACT50230.1"/>
    <property type="molecule type" value="Genomic_DNA"/>
</dbReference>
<dbReference type="InterPro" id="IPR013766">
    <property type="entry name" value="Thioredoxin_domain"/>
</dbReference>
<dbReference type="Pfam" id="PF00085">
    <property type="entry name" value="Thioredoxin"/>
    <property type="match status" value="1"/>
</dbReference>
<dbReference type="HOGENOM" id="CLU_090389_10_4_4"/>
<evidence type="ECO:0000313" key="5">
    <source>
        <dbReference type="Proteomes" id="UP000002743"/>
    </source>
</evidence>
<organism evidence="4 5">
    <name type="scientific">Methylovorus glucosotrophus (strain SIP3-4)</name>
    <dbReference type="NCBI Taxonomy" id="582744"/>
    <lineage>
        <taxon>Bacteria</taxon>
        <taxon>Pseudomonadati</taxon>
        <taxon>Pseudomonadota</taxon>
        <taxon>Betaproteobacteria</taxon>
        <taxon>Nitrosomonadales</taxon>
        <taxon>Methylophilaceae</taxon>
        <taxon>Methylovorus</taxon>
    </lineage>
</organism>
<dbReference type="KEGG" id="mei:Msip34_0983"/>
<dbReference type="AlphaFoldDB" id="C6XCF5"/>
<dbReference type="PROSITE" id="PS00194">
    <property type="entry name" value="THIOREDOXIN_1"/>
    <property type="match status" value="1"/>
</dbReference>
<accession>C6XCF5</accession>
<dbReference type="Gene3D" id="3.40.30.10">
    <property type="entry name" value="Glutaredoxin"/>
    <property type="match status" value="1"/>
</dbReference>
<dbReference type="PANTHER" id="PTHR45663">
    <property type="entry name" value="GEO12009P1"/>
    <property type="match status" value="1"/>
</dbReference>
<proteinExistence type="predicted"/>
<dbReference type="eggNOG" id="COG0526">
    <property type="taxonomic scope" value="Bacteria"/>
</dbReference>
<dbReference type="RefSeq" id="WP_013441814.1">
    <property type="nucleotide sequence ID" value="NC_012969.1"/>
</dbReference>
<keyword evidence="5" id="KW-1185">Reference proteome</keyword>